<gene>
    <name evidence="5" type="ORF">TM35_000032410</name>
</gene>
<dbReference type="EMBL" id="NBCO01000003">
    <property type="protein sequence ID" value="ORC92488.1"/>
    <property type="molecule type" value="Genomic_DNA"/>
</dbReference>
<proteinExistence type="inferred from homology"/>
<organism evidence="5 6">
    <name type="scientific">Trypanosoma theileri</name>
    <dbReference type="NCBI Taxonomy" id="67003"/>
    <lineage>
        <taxon>Eukaryota</taxon>
        <taxon>Discoba</taxon>
        <taxon>Euglenozoa</taxon>
        <taxon>Kinetoplastea</taxon>
        <taxon>Metakinetoplastina</taxon>
        <taxon>Trypanosomatida</taxon>
        <taxon>Trypanosomatidae</taxon>
        <taxon>Trypanosoma</taxon>
    </lineage>
</organism>
<evidence type="ECO:0000256" key="1">
    <source>
        <dbReference type="ARBA" id="ARBA00009947"/>
    </source>
</evidence>
<reference evidence="5 6" key="1">
    <citation type="submission" date="2017-03" db="EMBL/GenBank/DDBJ databases">
        <title>An alternative strategy for trypanosome survival in the mammalian bloodstream revealed through genome and transcriptome analysis of the ubiquitous bovine parasite Trypanosoma (Megatrypanum) theileri.</title>
        <authorList>
            <person name="Kelly S."/>
            <person name="Ivens A."/>
            <person name="Mott A."/>
            <person name="O'Neill E."/>
            <person name="Emms D."/>
            <person name="Macleod O."/>
            <person name="Voorheis P."/>
            <person name="Matthews J."/>
            <person name="Matthews K."/>
            <person name="Carrington M."/>
        </authorList>
    </citation>
    <scope>NUCLEOTIDE SEQUENCE [LARGE SCALE GENOMIC DNA]</scope>
    <source>
        <strain evidence="5">Edinburgh</strain>
    </source>
</reference>
<dbReference type="InterPro" id="IPR037231">
    <property type="entry name" value="NAP-like_sf"/>
</dbReference>
<keyword evidence="3" id="KW-0175">Coiled coil</keyword>
<dbReference type="Proteomes" id="UP000192257">
    <property type="component" value="Unassembled WGS sequence"/>
</dbReference>
<feature type="compositionally biased region" description="Acidic residues" evidence="4">
    <location>
        <begin position="361"/>
        <end position="387"/>
    </location>
</feature>
<feature type="compositionally biased region" description="Acidic residues" evidence="4">
    <location>
        <begin position="299"/>
        <end position="335"/>
    </location>
</feature>
<feature type="region of interest" description="Disordered" evidence="4">
    <location>
        <begin position="293"/>
        <end position="335"/>
    </location>
</feature>
<dbReference type="InterPro" id="IPR002164">
    <property type="entry name" value="NAP_family"/>
</dbReference>
<comment type="similarity">
    <text evidence="1 2">Belongs to the nucleosome assembly protein (NAP) family.</text>
</comment>
<feature type="region of interest" description="Disordered" evidence="4">
    <location>
        <begin position="1"/>
        <end position="20"/>
    </location>
</feature>
<dbReference type="STRING" id="67003.A0A1X0P6J1"/>
<name>A0A1X0P6J1_9TRYP</name>
<sequence>MPAKHRAAQEHDEEDMMHDGDMSTSYQKYFNPNYSAEFMNKLPERIRERAQVLMHYHEEYEKLHKNFEEKEMELRRKYDELYVPLYERRKEIVTGASEPTEEEIKKGFPSEHEGKVDIVTTEKDTVKGLPGFWLRVLEHHLLSASLIEEHDKDLLKHLTDIRSGVVEGGYGSFAVVFVFEPNEFIEEESLMLGLVQKDEGVSIVRSPLTWKEGKNLTVEKVTKKVGGKRGKGAKTTTVTVSRPSFFNIFVEKKNEDNDDEDDEEDDEEEDDDEQIEQLLQLLHTSIIPCAVNCYTGEAPDGDSDIDMDEEDDEEDDDEEDDIDMDDDDEEEDDDEQIEQLLQLLHTSIIPCAVNCYTGEAPDGDSDIDMDEEDDEEDDDEDEDEDEDDRRKPAHRGRGGPVGRGGASNSRGQQQECKQQ</sequence>
<dbReference type="FunFam" id="1.20.5.1500:FF:000001">
    <property type="entry name" value="Nucleosome assembly protein 1-like 1"/>
    <property type="match status" value="1"/>
</dbReference>
<dbReference type="GO" id="GO:0005634">
    <property type="term" value="C:nucleus"/>
    <property type="evidence" value="ECO:0007669"/>
    <property type="project" value="InterPro"/>
</dbReference>
<evidence type="ECO:0000256" key="3">
    <source>
        <dbReference type="SAM" id="Coils"/>
    </source>
</evidence>
<evidence type="ECO:0000313" key="5">
    <source>
        <dbReference type="EMBL" id="ORC92488.1"/>
    </source>
</evidence>
<dbReference type="PANTHER" id="PTHR11875">
    <property type="entry name" value="TESTIS-SPECIFIC Y-ENCODED PROTEIN"/>
    <property type="match status" value="1"/>
</dbReference>
<evidence type="ECO:0000256" key="4">
    <source>
        <dbReference type="SAM" id="MobiDB-lite"/>
    </source>
</evidence>
<dbReference type="SUPFAM" id="SSF143113">
    <property type="entry name" value="NAP-like"/>
    <property type="match status" value="1"/>
</dbReference>
<feature type="compositionally biased region" description="Polar residues" evidence="4">
    <location>
        <begin position="406"/>
        <end position="419"/>
    </location>
</feature>
<feature type="region of interest" description="Disordered" evidence="4">
    <location>
        <begin position="355"/>
        <end position="419"/>
    </location>
</feature>
<dbReference type="Pfam" id="PF00956">
    <property type="entry name" value="NAP"/>
    <property type="match status" value="1"/>
</dbReference>
<feature type="coiled-coil region" evidence="3">
    <location>
        <begin position="53"/>
        <end position="80"/>
    </location>
</feature>
<evidence type="ECO:0000256" key="2">
    <source>
        <dbReference type="RuleBase" id="RU003876"/>
    </source>
</evidence>
<dbReference type="OrthoDB" id="27325at2759"/>
<dbReference type="Gene3D" id="3.30.1120.90">
    <property type="entry name" value="Nucleosome assembly protein"/>
    <property type="match status" value="1"/>
</dbReference>
<evidence type="ECO:0000313" key="6">
    <source>
        <dbReference type="Proteomes" id="UP000192257"/>
    </source>
</evidence>
<dbReference type="GO" id="GO:0006334">
    <property type="term" value="P:nucleosome assembly"/>
    <property type="evidence" value="ECO:0007669"/>
    <property type="project" value="InterPro"/>
</dbReference>
<keyword evidence="6" id="KW-1185">Reference proteome</keyword>
<dbReference type="VEuPathDB" id="TriTrypDB:TM35_000032410"/>
<dbReference type="GeneID" id="39981788"/>
<feature type="compositionally biased region" description="Acidic residues" evidence="4">
    <location>
        <begin position="256"/>
        <end position="272"/>
    </location>
</feature>
<dbReference type="Gene3D" id="1.20.5.1500">
    <property type="match status" value="1"/>
</dbReference>
<dbReference type="AlphaFoldDB" id="A0A1X0P6J1"/>
<accession>A0A1X0P6J1</accession>
<dbReference type="RefSeq" id="XP_028886554.1">
    <property type="nucleotide sequence ID" value="XM_029022008.1"/>
</dbReference>
<protein>
    <submittedName>
        <fullName evidence="5">Putative nucleosome assembly protein</fullName>
    </submittedName>
</protein>
<comment type="caution">
    <text evidence="5">The sequence shown here is derived from an EMBL/GenBank/DDBJ whole genome shotgun (WGS) entry which is preliminary data.</text>
</comment>
<feature type="region of interest" description="Disordered" evidence="4">
    <location>
        <begin position="250"/>
        <end position="272"/>
    </location>
</feature>